<evidence type="ECO:0000256" key="4">
    <source>
        <dbReference type="ARBA" id="ARBA00023125"/>
    </source>
</evidence>
<sequence length="442" mass="46768">MNDFRDIADAVASDITSGRLRPGERLPPQRQFAYRHRIAASTASRVYAELTRRGLISGEVGRGTYVRTALAQPAPALTEPSFAPLDLELNFPLLPEQGAALIQALQATLRLDTIHQALRPVGTAATTQARAVAAEFLGRAGWKPGAEGILFTGNGKQAIASVMAALAAPGDRIGVEALTYPVVKGIAARLGISLAPLKLDQKGIVPDALMEAHRSGPLRAIYLQPCLHNPLGITMDDARRRDIAAILKRTGLIAIEDAIYSFLADEAPLAALAPDQVILVDSLSKRIAPGMTLGFIASPAGLTERIAQSVRSGAWSAAGLPLAVGLQLMVDGTADQIAKLKREDASARQVMARAALAGLNVKGDPRAYQLWLELPRAWRVDSFVAAAFRQGIAISPGSAFTARPGHAPNAVRIALSAPPRDALLAGLQTLRHLVSDDNPDVE</sequence>
<gene>
    <name evidence="7" type="ORF">C7450_107324</name>
</gene>
<dbReference type="InterPro" id="IPR036390">
    <property type="entry name" value="WH_DNA-bd_sf"/>
</dbReference>
<keyword evidence="8" id="KW-1185">Reference proteome</keyword>
<dbReference type="GO" id="GO:0030170">
    <property type="term" value="F:pyridoxal phosphate binding"/>
    <property type="evidence" value="ECO:0007669"/>
    <property type="project" value="InterPro"/>
</dbReference>
<keyword evidence="4 7" id="KW-0238">DNA-binding</keyword>
<dbReference type="OrthoDB" id="9804020at2"/>
<dbReference type="AlphaFoldDB" id="A0A2V3U3N3"/>
<reference evidence="7 8" key="1">
    <citation type="submission" date="2018-05" db="EMBL/GenBank/DDBJ databases">
        <title>Genomic Encyclopedia of Type Strains, Phase IV (KMG-IV): sequencing the most valuable type-strain genomes for metagenomic binning, comparative biology and taxonomic classification.</title>
        <authorList>
            <person name="Goeker M."/>
        </authorList>
    </citation>
    <scope>NUCLEOTIDE SEQUENCE [LARGE SCALE GENOMIC DNA]</scope>
    <source>
        <strain evidence="7 8">DSM 6462</strain>
    </source>
</reference>
<dbReference type="PANTHER" id="PTHR46577">
    <property type="entry name" value="HTH-TYPE TRANSCRIPTIONAL REGULATORY PROTEIN GABR"/>
    <property type="match status" value="1"/>
</dbReference>
<dbReference type="Gene3D" id="3.90.1150.10">
    <property type="entry name" value="Aspartate Aminotransferase, domain 1"/>
    <property type="match status" value="1"/>
</dbReference>
<dbReference type="InterPro" id="IPR000524">
    <property type="entry name" value="Tscrpt_reg_HTH_GntR"/>
</dbReference>
<evidence type="ECO:0000313" key="8">
    <source>
        <dbReference type="Proteomes" id="UP000248021"/>
    </source>
</evidence>
<feature type="domain" description="HTH gntR-type" evidence="6">
    <location>
        <begin position="1"/>
        <end position="69"/>
    </location>
</feature>
<dbReference type="Gene3D" id="3.40.640.10">
    <property type="entry name" value="Type I PLP-dependent aspartate aminotransferase-like (Major domain)"/>
    <property type="match status" value="1"/>
</dbReference>
<dbReference type="InterPro" id="IPR015421">
    <property type="entry name" value="PyrdxlP-dep_Trfase_major"/>
</dbReference>
<evidence type="ECO:0000256" key="2">
    <source>
        <dbReference type="ARBA" id="ARBA00022898"/>
    </source>
</evidence>
<dbReference type="InterPro" id="IPR036388">
    <property type="entry name" value="WH-like_DNA-bd_sf"/>
</dbReference>
<evidence type="ECO:0000313" key="7">
    <source>
        <dbReference type="EMBL" id="PXW57283.1"/>
    </source>
</evidence>
<dbReference type="GO" id="GO:0003700">
    <property type="term" value="F:DNA-binding transcription factor activity"/>
    <property type="evidence" value="ECO:0007669"/>
    <property type="project" value="InterPro"/>
</dbReference>
<dbReference type="CDD" id="cd00609">
    <property type="entry name" value="AAT_like"/>
    <property type="match status" value="1"/>
</dbReference>
<dbReference type="EMBL" id="QJJK01000007">
    <property type="protein sequence ID" value="PXW57283.1"/>
    <property type="molecule type" value="Genomic_DNA"/>
</dbReference>
<dbReference type="Proteomes" id="UP000248021">
    <property type="component" value="Unassembled WGS sequence"/>
</dbReference>
<dbReference type="CDD" id="cd07377">
    <property type="entry name" value="WHTH_GntR"/>
    <property type="match status" value="1"/>
</dbReference>
<dbReference type="PROSITE" id="PS50949">
    <property type="entry name" value="HTH_GNTR"/>
    <property type="match status" value="1"/>
</dbReference>
<dbReference type="Gene3D" id="1.10.10.10">
    <property type="entry name" value="Winged helix-like DNA-binding domain superfamily/Winged helix DNA-binding domain"/>
    <property type="match status" value="1"/>
</dbReference>
<evidence type="ECO:0000256" key="1">
    <source>
        <dbReference type="ARBA" id="ARBA00005384"/>
    </source>
</evidence>
<dbReference type="InterPro" id="IPR015422">
    <property type="entry name" value="PyrdxlP-dep_Trfase_small"/>
</dbReference>
<dbReference type="InterPro" id="IPR015424">
    <property type="entry name" value="PyrdxlP-dep_Trfase"/>
</dbReference>
<accession>A0A2V3U3N3</accession>
<keyword evidence="2" id="KW-0663">Pyridoxal phosphate</keyword>
<dbReference type="InterPro" id="IPR004839">
    <property type="entry name" value="Aminotransferase_I/II_large"/>
</dbReference>
<organism evidence="7 8">
    <name type="scientific">Chelatococcus asaccharovorans</name>
    <dbReference type="NCBI Taxonomy" id="28210"/>
    <lineage>
        <taxon>Bacteria</taxon>
        <taxon>Pseudomonadati</taxon>
        <taxon>Pseudomonadota</taxon>
        <taxon>Alphaproteobacteria</taxon>
        <taxon>Hyphomicrobiales</taxon>
        <taxon>Chelatococcaceae</taxon>
        <taxon>Chelatococcus</taxon>
    </lineage>
</organism>
<comment type="similarity">
    <text evidence="1">In the C-terminal section; belongs to the class-I pyridoxal-phosphate-dependent aminotransferase family.</text>
</comment>
<dbReference type="Pfam" id="PF00155">
    <property type="entry name" value="Aminotran_1_2"/>
    <property type="match status" value="1"/>
</dbReference>
<dbReference type="GO" id="GO:0003677">
    <property type="term" value="F:DNA binding"/>
    <property type="evidence" value="ECO:0007669"/>
    <property type="project" value="UniProtKB-KW"/>
</dbReference>
<comment type="caution">
    <text evidence="7">The sequence shown here is derived from an EMBL/GenBank/DDBJ whole genome shotgun (WGS) entry which is preliminary data.</text>
</comment>
<keyword evidence="3" id="KW-0805">Transcription regulation</keyword>
<protein>
    <submittedName>
        <fullName evidence="7">DNA-binding transcriptional MocR family regulator</fullName>
    </submittedName>
</protein>
<dbReference type="InterPro" id="IPR051446">
    <property type="entry name" value="HTH_trans_reg/aminotransferase"/>
</dbReference>
<evidence type="ECO:0000259" key="6">
    <source>
        <dbReference type="PROSITE" id="PS50949"/>
    </source>
</evidence>
<dbReference type="SUPFAM" id="SSF46785">
    <property type="entry name" value="Winged helix' DNA-binding domain"/>
    <property type="match status" value="1"/>
</dbReference>
<dbReference type="SUPFAM" id="SSF53383">
    <property type="entry name" value="PLP-dependent transferases"/>
    <property type="match status" value="1"/>
</dbReference>
<proteinExistence type="inferred from homology"/>
<dbReference type="Pfam" id="PF00392">
    <property type="entry name" value="GntR"/>
    <property type="match status" value="1"/>
</dbReference>
<keyword evidence="5" id="KW-0804">Transcription</keyword>
<evidence type="ECO:0000256" key="3">
    <source>
        <dbReference type="ARBA" id="ARBA00023015"/>
    </source>
</evidence>
<dbReference type="SMART" id="SM00345">
    <property type="entry name" value="HTH_GNTR"/>
    <property type="match status" value="1"/>
</dbReference>
<evidence type="ECO:0000256" key="5">
    <source>
        <dbReference type="ARBA" id="ARBA00023163"/>
    </source>
</evidence>
<dbReference type="RefSeq" id="WP_110375876.1">
    <property type="nucleotide sequence ID" value="NZ_JAHBRY010000001.1"/>
</dbReference>
<name>A0A2V3U3N3_9HYPH</name>
<dbReference type="PANTHER" id="PTHR46577:SF1">
    <property type="entry name" value="HTH-TYPE TRANSCRIPTIONAL REGULATORY PROTEIN GABR"/>
    <property type="match status" value="1"/>
</dbReference>